<sequence length="88" mass="10167">MVVIRLARKGAKKRPFYSIVVSDKRSARDGRYIERVGYFNPVAQGKETKLLMVNERVQYWIERGAQPSLRVAALWKEWEKKSGVAVEA</sequence>
<name>A0A0Q9YEU9_9GAMM</name>
<reference evidence="5" key="3">
    <citation type="submission" date="2021-06" db="EMBL/GenBank/DDBJ databases">
        <title>Genomic Description and Analysis of Intracellular Bacteria, Candidatus Berkiella cookevillensis and Candidatus Berkiella aquae.</title>
        <authorList>
            <person name="Kidane D.T."/>
            <person name="Mehari Y.T."/>
            <person name="Rice F.C."/>
            <person name="Arivett B.A."/>
            <person name="Farone A.L."/>
            <person name="Berk S.G."/>
            <person name="Farone M.B."/>
        </authorList>
    </citation>
    <scope>NUCLEOTIDE SEQUENCE</scope>
    <source>
        <strain evidence="5">CC99</strain>
    </source>
</reference>
<dbReference type="PATRIC" id="fig|1590042.3.peg.1082"/>
<dbReference type="HAMAP" id="MF_00385">
    <property type="entry name" value="Ribosomal_bS16"/>
    <property type="match status" value="1"/>
</dbReference>
<dbReference type="RefSeq" id="WP_057624182.1">
    <property type="nucleotide sequence ID" value="NZ_LKHV02000001.1"/>
</dbReference>
<dbReference type="InterPro" id="IPR000307">
    <property type="entry name" value="Ribosomal_bS16"/>
</dbReference>
<dbReference type="EMBL" id="LKHV01000004">
    <property type="protein sequence ID" value="KRG19072.1"/>
    <property type="molecule type" value="Genomic_DNA"/>
</dbReference>
<evidence type="ECO:0000256" key="3">
    <source>
        <dbReference type="HAMAP-Rule" id="MF_00385"/>
    </source>
</evidence>
<reference evidence="4" key="1">
    <citation type="submission" date="2015-09" db="EMBL/GenBank/DDBJ databases">
        <title>Draft Genome Sequences of Two Novel Amoeba-resistant Intranuclear Bacteria, Candidatus Berkiella cookevillensis and Candidatus Berkiella aquae.</title>
        <authorList>
            <person name="Mehari Y.T."/>
            <person name="Arivett B.A."/>
            <person name="Farone A.L."/>
            <person name="Gunderson J.H."/>
            <person name="Farone M.B."/>
        </authorList>
    </citation>
    <scope>NUCLEOTIDE SEQUENCE [LARGE SCALE GENOMIC DNA]</scope>
    <source>
        <strain evidence="4">CC99</strain>
    </source>
</reference>
<dbReference type="OrthoDB" id="9807878at2"/>
<reference evidence="5" key="2">
    <citation type="journal article" date="2016" name="Genome Announc.">
        <title>Draft Genome Sequences of Two Novel Amoeba-Resistant Intranuclear Bacteria, 'Candidatus Berkiella cookevillensis' and 'Candidatus Berkiella aquae'.</title>
        <authorList>
            <person name="Mehari Y.T."/>
            <person name="Arivett B.A."/>
            <person name="Farone A.L."/>
            <person name="Gunderson J.H."/>
            <person name="Farone M.B."/>
        </authorList>
    </citation>
    <scope>NUCLEOTIDE SEQUENCE</scope>
    <source>
        <strain evidence="5">CC99</strain>
    </source>
</reference>
<dbReference type="GO" id="GO:0005737">
    <property type="term" value="C:cytoplasm"/>
    <property type="evidence" value="ECO:0007669"/>
    <property type="project" value="UniProtKB-ARBA"/>
</dbReference>
<evidence type="ECO:0000256" key="1">
    <source>
        <dbReference type="ARBA" id="ARBA00022980"/>
    </source>
</evidence>
<keyword evidence="2 3" id="KW-0687">Ribonucleoprotein</keyword>
<dbReference type="AlphaFoldDB" id="A0A0Q9YEU9"/>
<protein>
    <recommendedName>
        <fullName evidence="3">Small ribosomal subunit protein bS16</fullName>
    </recommendedName>
</protein>
<evidence type="ECO:0000313" key="4">
    <source>
        <dbReference type="EMBL" id="KRG19072.1"/>
    </source>
</evidence>
<proteinExistence type="inferred from homology"/>
<dbReference type="PROSITE" id="PS00732">
    <property type="entry name" value="RIBOSOMAL_S16"/>
    <property type="match status" value="1"/>
</dbReference>
<dbReference type="SUPFAM" id="SSF54565">
    <property type="entry name" value="Ribosomal protein S16"/>
    <property type="match status" value="1"/>
</dbReference>
<dbReference type="InterPro" id="IPR020592">
    <property type="entry name" value="Ribosomal_bS16_CS"/>
</dbReference>
<organism evidence="4">
    <name type="scientific">Candidatus Berkiella cookevillensis</name>
    <dbReference type="NCBI Taxonomy" id="437022"/>
    <lineage>
        <taxon>Bacteria</taxon>
        <taxon>Pseudomonadati</taxon>
        <taxon>Pseudomonadota</taxon>
        <taxon>Gammaproteobacteria</taxon>
        <taxon>Candidatus Berkiellales</taxon>
        <taxon>Candidatus Berkiellaceae</taxon>
        <taxon>Candidatus Berkiella</taxon>
    </lineage>
</organism>
<dbReference type="PANTHER" id="PTHR12919:SF20">
    <property type="entry name" value="SMALL RIBOSOMAL SUBUNIT PROTEIN BS16M"/>
    <property type="match status" value="1"/>
</dbReference>
<evidence type="ECO:0000313" key="6">
    <source>
        <dbReference type="Proteomes" id="UP000051494"/>
    </source>
</evidence>
<keyword evidence="1 3" id="KW-0689">Ribosomal protein</keyword>
<dbReference type="Pfam" id="PF00886">
    <property type="entry name" value="Ribosomal_S16"/>
    <property type="match status" value="1"/>
</dbReference>
<evidence type="ECO:0000313" key="5">
    <source>
        <dbReference type="EMBL" id="MCS5709422.1"/>
    </source>
</evidence>
<dbReference type="InterPro" id="IPR023803">
    <property type="entry name" value="Ribosomal_bS16_dom_sf"/>
</dbReference>
<comment type="similarity">
    <text evidence="3">Belongs to the bacterial ribosomal protein bS16 family.</text>
</comment>
<dbReference type="Gene3D" id="3.30.1320.10">
    <property type="match status" value="1"/>
</dbReference>
<dbReference type="NCBIfam" id="TIGR00002">
    <property type="entry name" value="S16"/>
    <property type="match status" value="1"/>
</dbReference>
<dbReference type="STRING" id="437022.CC99x_01067"/>
<dbReference type="EMBL" id="LKHV02000001">
    <property type="protein sequence ID" value="MCS5709422.1"/>
    <property type="molecule type" value="Genomic_DNA"/>
</dbReference>
<dbReference type="PANTHER" id="PTHR12919">
    <property type="entry name" value="30S RIBOSOMAL PROTEIN S16"/>
    <property type="match status" value="1"/>
</dbReference>
<comment type="caution">
    <text evidence="4">The sequence shown here is derived from an EMBL/GenBank/DDBJ whole genome shotgun (WGS) entry which is preliminary data.</text>
</comment>
<dbReference type="GO" id="GO:0015935">
    <property type="term" value="C:small ribosomal subunit"/>
    <property type="evidence" value="ECO:0007669"/>
    <property type="project" value="TreeGrafter"/>
</dbReference>
<accession>A0A0Q9YEU9</accession>
<dbReference type="GO" id="GO:0003735">
    <property type="term" value="F:structural constituent of ribosome"/>
    <property type="evidence" value="ECO:0007669"/>
    <property type="project" value="InterPro"/>
</dbReference>
<evidence type="ECO:0000256" key="2">
    <source>
        <dbReference type="ARBA" id="ARBA00023274"/>
    </source>
</evidence>
<dbReference type="Proteomes" id="UP000051494">
    <property type="component" value="Unassembled WGS sequence"/>
</dbReference>
<gene>
    <name evidence="3 4" type="primary">rpsP</name>
    <name evidence="4" type="ORF">CC99x_01067</name>
    <name evidence="5" type="ORF">CC99x_010970</name>
</gene>
<dbReference type="GO" id="GO:0006412">
    <property type="term" value="P:translation"/>
    <property type="evidence" value="ECO:0007669"/>
    <property type="project" value="UniProtKB-UniRule"/>
</dbReference>
<keyword evidence="6" id="KW-1185">Reference proteome</keyword>